<name>A0A4U9HZ18_9ENTR</name>
<dbReference type="EC" id="1.7.1.4" evidence="5"/>
<evidence type="ECO:0000256" key="2">
    <source>
        <dbReference type="ARBA" id="ARBA00023063"/>
    </source>
</evidence>
<gene>
    <name evidence="5" type="primary">nirD_1</name>
    <name evidence="5" type="ORF">NCTC13032_04117</name>
</gene>
<proteinExistence type="predicted"/>
<feature type="region of interest" description="Disordered" evidence="3">
    <location>
        <begin position="69"/>
        <end position="99"/>
    </location>
</feature>
<dbReference type="Proteomes" id="UP000310719">
    <property type="component" value="Chromosome"/>
</dbReference>
<dbReference type="InterPro" id="IPR012748">
    <property type="entry name" value="Rieske-like_NirD"/>
</dbReference>
<evidence type="ECO:0000313" key="6">
    <source>
        <dbReference type="Proteomes" id="UP000310719"/>
    </source>
</evidence>
<organism evidence="5 6">
    <name type="scientific">Leclercia adecarboxylata</name>
    <dbReference type="NCBI Taxonomy" id="83655"/>
    <lineage>
        <taxon>Bacteria</taxon>
        <taxon>Pseudomonadati</taxon>
        <taxon>Pseudomonadota</taxon>
        <taxon>Gammaproteobacteria</taxon>
        <taxon>Enterobacterales</taxon>
        <taxon>Enterobacteriaceae</taxon>
        <taxon>Leclercia</taxon>
    </lineage>
</organism>
<dbReference type="GO" id="GO:0042128">
    <property type="term" value="P:nitrate assimilation"/>
    <property type="evidence" value="ECO:0007669"/>
    <property type="project" value="UniProtKB-KW"/>
</dbReference>
<evidence type="ECO:0000313" key="5">
    <source>
        <dbReference type="EMBL" id="VTP69216.1"/>
    </source>
</evidence>
<keyword evidence="2" id="KW-0534">Nitrate assimilation</keyword>
<dbReference type="Pfam" id="PF13806">
    <property type="entry name" value="Rieske_2"/>
    <property type="match status" value="1"/>
</dbReference>
<evidence type="ECO:0000259" key="4">
    <source>
        <dbReference type="Pfam" id="PF13806"/>
    </source>
</evidence>
<dbReference type="GO" id="GO:0051537">
    <property type="term" value="F:2 iron, 2 sulfur cluster binding"/>
    <property type="evidence" value="ECO:0007669"/>
    <property type="project" value="InterPro"/>
</dbReference>
<dbReference type="AlphaFoldDB" id="A0A4U9HZ18"/>
<protein>
    <submittedName>
        <fullName evidence="5">Nitrite reductase [NAD(P)H] small subunit</fullName>
        <ecNumber evidence="5">1.7.1.4</ecNumber>
    </submittedName>
</protein>
<dbReference type="PROSITE" id="PS51300">
    <property type="entry name" value="NIRD"/>
    <property type="match status" value="1"/>
</dbReference>
<dbReference type="SUPFAM" id="SSF50022">
    <property type="entry name" value="ISP domain"/>
    <property type="match status" value="1"/>
</dbReference>
<dbReference type="EMBL" id="LR590464">
    <property type="protein sequence ID" value="VTP69216.1"/>
    <property type="molecule type" value="Genomic_DNA"/>
</dbReference>
<feature type="compositionally biased region" description="Basic residues" evidence="3">
    <location>
        <begin position="79"/>
        <end position="91"/>
    </location>
</feature>
<dbReference type="InterPro" id="IPR036922">
    <property type="entry name" value="Rieske_2Fe-2S_sf"/>
</dbReference>
<feature type="domain" description="Rieske-like [2Fe-2S]" evidence="4">
    <location>
        <begin position="5"/>
        <end position="75"/>
    </location>
</feature>
<dbReference type="Gene3D" id="2.102.10.10">
    <property type="entry name" value="Rieske [2Fe-2S] iron-sulphur domain"/>
    <property type="match status" value="1"/>
</dbReference>
<sequence length="99" mass="10456">MATKRWQAVCTLDEIPQEAGIGARLGGQHIALFRFGKAVYALEDREPGGSVSVLSRGILGDAGGEPVVISPAVQNTHPPARRTAGRYRRSGGTRLASES</sequence>
<accession>A0A4U9HZ18</accession>
<keyword evidence="1 5" id="KW-0560">Oxidoreductase</keyword>
<evidence type="ECO:0000256" key="1">
    <source>
        <dbReference type="ARBA" id="ARBA00023002"/>
    </source>
</evidence>
<reference evidence="5 6" key="1">
    <citation type="submission" date="2019-05" db="EMBL/GenBank/DDBJ databases">
        <authorList>
            <consortium name="Pathogen Informatics"/>
        </authorList>
    </citation>
    <scope>NUCLEOTIDE SEQUENCE [LARGE SCALE GENOMIC DNA]</scope>
    <source>
        <strain evidence="5 6">NCTC13032</strain>
    </source>
</reference>
<evidence type="ECO:0000256" key="3">
    <source>
        <dbReference type="SAM" id="MobiDB-lite"/>
    </source>
</evidence>
<dbReference type="GO" id="GO:0008942">
    <property type="term" value="F:nitrite reductase [NAD(P)H] activity"/>
    <property type="evidence" value="ECO:0007669"/>
    <property type="project" value="UniProtKB-EC"/>
</dbReference>